<dbReference type="AlphaFoldDB" id="A0AAV4CHR8"/>
<dbReference type="InterPro" id="IPR027417">
    <property type="entry name" value="P-loop_NTPase"/>
</dbReference>
<keyword evidence="2" id="KW-0067">ATP-binding</keyword>
<keyword evidence="3" id="KW-0472">Membrane</keyword>
<evidence type="ECO:0000256" key="2">
    <source>
        <dbReference type="ARBA" id="ARBA00022840"/>
    </source>
</evidence>
<dbReference type="InterPro" id="IPR036961">
    <property type="entry name" value="Kinesin_motor_dom_sf"/>
</dbReference>
<evidence type="ECO:0000256" key="1">
    <source>
        <dbReference type="ARBA" id="ARBA00022741"/>
    </source>
</evidence>
<feature type="transmembrane region" description="Helical" evidence="3">
    <location>
        <begin position="118"/>
        <end position="146"/>
    </location>
</feature>
<keyword evidence="3" id="KW-1133">Transmembrane helix</keyword>
<feature type="transmembrane region" description="Helical" evidence="3">
    <location>
        <begin position="190"/>
        <end position="209"/>
    </location>
</feature>
<dbReference type="PANTHER" id="PTHR47117:SF1">
    <property type="entry name" value="STAR-RELATED LIPID TRANSFER PROTEIN 9"/>
    <property type="match status" value="1"/>
</dbReference>
<feature type="transmembrane region" description="Helical" evidence="3">
    <location>
        <begin position="152"/>
        <end position="178"/>
    </location>
</feature>
<reference evidence="4 5" key="1">
    <citation type="journal article" date="2021" name="Elife">
        <title>Chloroplast acquisition without the gene transfer in kleptoplastic sea slugs, Plakobranchus ocellatus.</title>
        <authorList>
            <person name="Maeda T."/>
            <person name="Takahashi S."/>
            <person name="Yoshida T."/>
            <person name="Shimamura S."/>
            <person name="Takaki Y."/>
            <person name="Nagai Y."/>
            <person name="Toyoda A."/>
            <person name="Suzuki Y."/>
            <person name="Arimoto A."/>
            <person name="Ishii H."/>
            <person name="Satoh N."/>
            <person name="Nishiyama T."/>
            <person name="Hasebe M."/>
            <person name="Maruyama T."/>
            <person name="Minagawa J."/>
            <person name="Obokata J."/>
            <person name="Shigenobu S."/>
        </authorList>
    </citation>
    <scope>NUCLEOTIDE SEQUENCE [LARGE SCALE GENOMIC DNA]</scope>
</reference>
<dbReference type="SUPFAM" id="SSF52540">
    <property type="entry name" value="P-loop containing nucleoside triphosphate hydrolases"/>
    <property type="match status" value="1"/>
</dbReference>
<accession>A0AAV4CHR8</accession>
<proteinExistence type="predicted"/>
<dbReference type="PANTHER" id="PTHR47117">
    <property type="entry name" value="STAR-RELATED LIPID TRANSFER PROTEIN 9"/>
    <property type="match status" value="1"/>
</dbReference>
<keyword evidence="3" id="KW-0812">Transmembrane</keyword>
<name>A0AAV4CHR8_9GAST</name>
<keyword evidence="1" id="KW-0547">Nucleotide-binding</keyword>
<keyword evidence="5" id="KW-1185">Reference proteome</keyword>
<feature type="transmembrane region" description="Helical" evidence="3">
    <location>
        <begin position="92"/>
        <end position="111"/>
    </location>
</feature>
<sequence>MASNLRVAVRVRPLTQKEKDEGARNIISTRGNTISITNVKVEGQPEFVDHRDRVKHFSFDYCYDSSAVDTRDENTEVPSQELVSVCRVHHRVIIIIIVLLLLLFHFFLRLYHHHHSLLLLLSCLPPLLPPSLLLLLLLLLLLTITINNNNNIIAVTIIIIIIIVVVSIVVLDIILLIITSVTKIKGHDAVLANINLFLGLSIFCVLKQTTHNPS</sequence>
<evidence type="ECO:0000313" key="5">
    <source>
        <dbReference type="Proteomes" id="UP000735302"/>
    </source>
</evidence>
<dbReference type="EMBL" id="BLXT01006579">
    <property type="protein sequence ID" value="GFO32299.1"/>
    <property type="molecule type" value="Genomic_DNA"/>
</dbReference>
<dbReference type="GO" id="GO:0005524">
    <property type="term" value="F:ATP binding"/>
    <property type="evidence" value="ECO:0007669"/>
    <property type="project" value="UniProtKB-KW"/>
</dbReference>
<protein>
    <submittedName>
        <fullName evidence="4">Kinesin-like protein</fullName>
    </submittedName>
</protein>
<organism evidence="4 5">
    <name type="scientific">Plakobranchus ocellatus</name>
    <dbReference type="NCBI Taxonomy" id="259542"/>
    <lineage>
        <taxon>Eukaryota</taxon>
        <taxon>Metazoa</taxon>
        <taxon>Spiralia</taxon>
        <taxon>Lophotrochozoa</taxon>
        <taxon>Mollusca</taxon>
        <taxon>Gastropoda</taxon>
        <taxon>Heterobranchia</taxon>
        <taxon>Euthyneura</taxon>
        <taxon>Panpulmonata</taxon>
        <taxon>Sacoglossa</taxon>
        <taxon>Placobranchoidea</taxon>
        <taxon>Plakobranchidae</taxon>
        <taxon>Plakobranchus</taxon>
    </lineage>
</organism>
<evidence type="ECO:0000313" key="4">
    <source>
        <dbReference type="EMBL" id="GFO32299.1"/>
    </source>
</evidence>
<dbReference type="Proteomes" id="UP000735302">
    <property type="component" value="Unassembled WGS sequence"/>
</dbReference>
<evidence type="ECO:0000256" key="3">
    <source>
        <dbReference type="SAM" id="Phobius"/>
    </source>
</evidence>
<dbReference type="Gene3D" id="3.40.850.10">
    <property type="entry name" value="Kinesin motor domain"/>
    <property type="match status" value="1"/>
</dbReference>
<comment type="caution">
    <text evidence="4">The sequence shown here is derived from an EMBL/GenBank/DDBJ whole genome shotgun (WGS) entry which is preliminary data.</text>
</comment>
<gene>
    <name evidence="4" type="ORF">PoB_005880400</name>
</gene>